<keyword evidence="2" id="KW-0547">Nucleotide-binding</keyword>
<dbReference type="InterPro" id="IPR005129">
    <property type="entry name" value="GTPase_ArgK"/>
</dbReference>
<name>X0SHX8_9ZZZZ</name>
<dbReference type="EMBL" id="BARS01008564">
    <property type="protein sequence ID" value="GAF80619.1"/>
    <property type="molecule type" value="Genomic_DNA"/>
</dbReference>
<evidence type="ECO:0000256" key="3">
    <source>
        <dbReference type="ARBA" id="ARBA00022801"/>
    </source>
</evidence>
<keyword evidence="5" id="KW-0143">Chaperone</keyword>
<organism evidence="6">
    <name type="scientific">marine sediment metagenome</name>
    <dbReference type="NCBI Taxonomy" id="412755"/>
    <lineage>
        <taxon>unclassified sequences</taxon>
        <taxon>metagenomes</taxon>
        <taxon>ecological metagenomes</taxon>
    </lineage>
</organism>
<comment type="similarity">
    <text evidence="1">Belongs to the SIMIBI class G3E GTPase family. ArgK/MeaB subfamily.</text>
</comment>
<dbReference type="PANTHER" id="PTHR43087">
    <property type="entry name" value="LYSINE/ARGININE/ORNITHINE TRANSPORT SYSTEM KINASE"/>
    <property type="match status" value="1"/>
</dbReference>
<dbReference type="PANTHER" id="PTHR43087:SF1">
    <property type="entry name" value="LAO_AO TRANSPORT SYSTEM ATPASE"/>
    <property type="match status" value="1"/>
</dbReference>
<dbReference type="InterPro" id="IPR027417">
    <property type="entry name" value="P-loop_NTPase"/>
</dbReference>
<accession>X0SHX8</accession>
<dbReference type="Pfam" id="PF03308">
    <property type="entry name" value="MeaB"/>
    <property type="match status" value="1"/>
</dbReference>
<evidence type="ECO:0000256" key="1">
    <source>
        <dbReference type="ARBA" id="ARBA00009625"/>
    </source>
</evidence>
<dbReference type="SUPFAM" id="SSF52540">
    <property type="entry name" value="P-loop containing nucleoside triphosphate hydrolases"/>
    <property type="match status" value="1"/>
</dbReference>
<dbReference type="GO" id="GO:0005525">
    <property type="term" value="F:GTP binding"/>
    <property type="evidence" value="ECO:0007669"/>
    <property type="project" value="UniProtKB-KW"/>
</dbReference>
<sequence>GKSSVADRLTGLMRADGFSVGVVACDPSSPFSGGAVLGDRIRMQQHYLDREVFIRSMATRDGRGGLSPTAKEVLKLMDAFGKDFVLVETVGVGQTELDIMDAADTVVVVLVPEAGDAIQAMKAGILEIADIFVINKADREGADAVAEDLKQMLRLNPKHEWWEVPVFTTEAINNVGIDELYEGIRNHRKSLEEAGQLDIRRKAQRRAEFLQVVERSVRERILALINKNEQLMASLERVEQGKIDPYSATDDLLASKALLQTWRTTLEGEG</sequence>
<keyword evidence="3" id="KW-0378">Hydrolase</keyword>
<evidence type="ECO:0000256" key="4">
    <source>
        <dbReference type="ARBA" id="ARBA00023134"/>
    </source>
</evidence>
<proteinExistence type="inferred from homology"/>
<gene>
    <name evidence="6" type="ORF">S01H1_16300</name>
</gene>
<keyword evidence="4" id="KW-0342">GTP-binding</keyword>
<dbReference type="InterPro" id="IPR052040">
    <property type="entry name" value="GTPase/Isobutyryl-CoA_mutase"/>
</dbReference>
<dbReference type="Gene3D" id="3.40.50.300">
    <property type="entry name" value="P-loop containing nucleotide triphosphate hydrolases"/>
    <property type="match status" value="1"/>
</dbReference>
<dbReference type="NCBIfam" id="TIGR00750">
    <property type="entry name" value="lao"/>
    <property type="match status" value="1"/>
</dbReference>
<reference evidence="6" key="1">
    <citation type="journal article" date="2014" name="Front. Microbiol.">
        <title>High frequency of phylogenetically diverse reductive dehalogenase-homologous genes in deep subseafloor sedimentary metagenomes.</title>
        <authorList>
            <person name="Kawai M."/>
            <person name="Futagami T."/>
            <person name="Toyoda A."/>
            <person name="Takaki Y."/>
            <person name="Nishi S."/>
            <person name="Hori S."/>
            <person name="Arai W."/>
            <person name="Tsubouchi T."/>
            <person name="Morono Y."/>
            <person name="Uchiyama I."/>
            <person name="Ito T."/>
            <person name="Fujiyama A."/>
            <person name="Inagaki F."/>
            <person name="Takami H."/>
        </authorList>
    </citation>
    <scope>NUCLEOTIDE SEQUENCE</scope>
    <source>
        <strain evidence="6">Expedition CK06-06</strain>
    </source>
</reference>
<feature type="non-terminal residue" evidence="6">
    <location>
        <position position="1"/>
    </location>
</feature>
<protein>
    <recommendedName>
        <fullName evidence="7">Methylmalonyl Co-A mutase-associated GTPase MeaB</fullName>
    </recommendedName>
</protein>
<comment type="caution">
    <text evidence="6">The sequence shown here is derived from an EMBL/GenBank/DDBJ whole genome shotgun (WGS) entry which is preliminary data.</text>
</comment>
<evidence type="ECO:0008006" key="7">
    <source>
        <dbReference type="Google" id="ProtNLM"/>
    </source>
</evidence>
<evidence type="ECO:0000256" key="5">
    <source>
        <dbReference type="ARBA" id="ARBA00023186"/>
    </source>
</evidence>
<evidence type="ECO:0000256" key="2">
    <source>
        <dbReference type="ARBA" id="ARBA00022741"/>
    </source>
</evidence>
<evidence type="ECO:0000313" key="6">
    <source>
        <dbReference type="EMBL" id="GAF80619.1"/>
    </source>
</evidence>
<dbReference type="AlphaFoldDB" id="X0SHX8"/>
<dbReference type="GO" id="GO:0003924">
    <property type="term" value="F:GTPase activity"/>
    <property type="evidence" value="ECO:0007669"/>
    <property type="project" value="InterPro"/>
</dbReference>